<dbReference type="Gene3D" id="1.10.3920.10">
    <property type="entry name" value="PA2201 C-terminal domain-like"/>
    <property type="match status" value="1"/>
</dbReference>
<proteinExistence type="predicted"/>
<dbReference type="InterPro" id="IPR015025">
    <property type="entry name" value="PoNi_C"/>
</dbReference>
<evidence type="ECO:0000259" key="1">
    <source>
        <dbReference type="Pfam" id="PF08929"/>
    </source>
</evidence>
<name>A0AAJ2MT52_STEMA</name>
<dbReference type="Proteomes" id="UP001251948">
    <property type="component" value="Unassembled WGS sequence"/>
</dbReference>
<accession>A0AAJ2MT52</accession>
<dbReference type="EMBL" id="JAVSKO010000002">
    <property type="protein sequence ID" value="MDT3467145.1"/>
    <property type="molecule type" value="Genomic_DNA"/>
</dbReference>
<dbReference type="SUPFAM" id="SSF140731">
    <property type="entry name" value="PA2201 C-terminal domain-like"/>
    <property type="match status" value="1"/>
</dbReference>
<gene>
    <name evidence="2" type="ORF">ROV92_03900</name>
</gene>
<dbReference type="AlphaFoldDB" id="A0AAJ2MT52"/>
<reference evidence="2" key="1">
    <citation type="submission" date="2023-07" db="EMBL/GenBank/DDBJ databases">
        <title>Comparative genomics of clinical Stenotrophomonas maltophilia isolates reveals regions of diversity which correlate with colonization and persistence in vivo.</title>
        <authorList>
            <person name="Mcdaniel M.S."/>
            <person name="Swords W.E."/>
            <person name="Sumpter N.A."/>
            <person name="Lindgren N.R."/>
            <person name="Billiot C.E."/>
        </authorList>
    </citation>
    <scope>NUCLEOTIDE SEQUENCE</scope>
    <source>
        <strain evidence="2">Ism4</strain>
    </source>
</reference>
<evidence type="ECO:0000313" key="2">
    <source>
        <dbReference type="EMBL" id="MDT3467145.1"/>
    </source>
</evidence>
<dbReference type="RefSeq" id="WP_197564108.1">
    <property type="nucleotide sequence ID" value="NZ_JAVSKO010000002.1"/>
</dbReference>
<sequence>MKMRDSRKNRSYFDRWIEHERASIHRKESRIAGDELPRKGRVLAASRLFDSVLGVVVMRYSRGDDIESIKGEVRSLLPVREKMSKLCDLLETGERSYRFQFEDIRQDHFVQWLWWLAFALSLDMGREYIQRSLKLLRIAGKDKLFDAIAVALGDAGRPVSTEVLYRQYLPLMEAIASPSGRPGLVKEFLDGWYAGSRNVYWHGNHRDDDSGYMGYWAFEAALVVMLFDIDDSSFRDHEYYPADLVAHYRRRAGDRT</sequence>
<evidence type="ECO:0000313" key="3">
    <source>
        <dbReference type="Proteomes" id="UP001251948"/>
    </source>
</evidence>
<dbReference type="InterPro" id="IPR028983">
    <property type="entry name" value="PA2201-like_C"/>
</dbReference>
<organism evidence="2 3">
    <name type="scientific">Stenotrophomonas maltophilia</name>
    <name type="common">Pseudomonas maltophilia</name>
    <name type="synonym">Xanthomonas maltophilia</name>
    <dbReference type="NCBI Taxonomy" id="40324"/>
    <lineage>
        <taxon>Bacteria</taxon>
        <taxon>Pseudomonadati</taxon>
        <taxon>Pseudomonadota</taxon>
        <taxon>Gammaproteobacteria</taxon>
        <taxon>Lysobacterales</taxon>
        <taxon>Lysobacteraceae</taxon>
        <taxon>Stenotrophomonas</taxon>
        <taxon>Stenotrophomonas maltophilia group</taxon>
    </lineage>
</organism>
<feature type="domain" description="PoNi C-terminal" evidence="1">
    <location>
        <begin position="141"/>
        <end position="244"/>
    </location>
</feature>
<dbReference type="Pfam" id="PF08929">
    <property type="entry name" value="PoNi_C"/>
    <property type="match status" value="1"/>
</dbReference>
<comment type="caution">
    <text evidence="2">The sequence shown here is derived from an EMBL/GenBank/DDBJ whole genome shotgun (WGS) entry which is preliminary data.</text>
</comment>
<protein>
    <submittedName>
        <fullName evidence="2">DUF1911 domain-containing protein</fullName>
    </submittedName>
</protein>